<evidence type="ECO:0000256" key="3">
    <source>
        <dbReference type="ARBA" id="ARBA00022989"/>
    </source>
</evidence>
<comment type="subcellular location">
    <subcellularLocation>
        <location evidence="1">Endomembrane system</location>
        <topology evidence="1">Multi-pass membrane protein</topology>
    </subcellularLocation>
</comment>
<dbReference type="AlphaFoldDB" id="A0A317KIC9"/>
<feature type="transmembrane region" description="Helical" evidence="5">
    <location>
        <begin position="43"/>
        <end position="65"/>
    </location>
</feature>
<evidence type="ECO:0000313" key="7">
    <source>
        <dbReference type="Proteomes" id="UP000245683"/>
    </source>
</evidence>
<dbReference type="GO" id="GO:0008168">
    <property type="term" value="F:methyltransferase activity"/>
    <property type="evidence" value="ECO:0007669"/>
    <property type="project" value="UniProtKB-KW"/>
</dbReference>
<organism evidence="6 7">
    <name type="scientific">Micromonospora globispora</name>
    <dbReference type="NCBI Taxonomy" id="1450148"/>
    <lineage>
        <taxon>Bacteria</taxon>
        <taxon>Bacillati</taxon>
        <taxon>Actinomycetota</taxon>
        <taxon>Actinomycetes</taxon>
        <taxon>Micromonosporales</taxon>
        <taxon>Micromonosporaceae</taxon>
        <taxon>Micromonospora</taxon>
    </lineage>
</organism>
<dbReference type="InterPro" id="IPR007318">
    <property type="entry name" value="Phopholipid_MeTrfase"/>
</dbReference>
<keyword evidence="3 5" id="KW-1133">Transmembrane helix</keyword>
<keyword evidence="6" id="KW-0489">Methyltransferase</keyword>
<reference evidence="7" key="1">
    <citation type="submission" date="2018-05" db="EMBL/GenBank/DDBJ databases">
        <title>Micromonospora globispora sp. nov. and Micromonospora rugosa sp. nov., isolated from marine sediment.</title>
        <authorList>
            <person name="Carro L."/>
            <person name="Aysel V."/>
            <person name="Cetin D."/>
            <person name="Igual J.M."/>
            <person name="Klenk H.-P."/>
            <person name="Trujillo M.E."/>
            <person name="Sahin N."/>
        </authorList>
    </citation>
    <scope>NUCLEOTIDE SEQUENCE [LARGE SCALE GENOMIC DNA]</scope>
    <source>
        <strain evidence="7">S2904</strain>
    </source>
</reference>
<keyword evidence="6" id="KW-0808">Transferase</keyword>
<protein>
    <submittedName>
        <fullName evidence="6">Isoprenylcysteine carboxylmethyltransferase family protein</fullName>
    </submittedName>
</protein>
<accession>A0A317KIC9</accession>
<name>A0A317KIC9_9ACTN</name>
<sequence>MPIPNWLAVAGLLLWLGYEILLRRRTDSAILSPQDGSTDRGSTVVLIIAYALAFVLIVGLGAVGVGRLPIGARWIGVAMMATGLGLRAWGMTVLGRFYTRTLRIVGDHQVVTAGPYRLIRHPGYAGSLLVWTGYCVGSGNWIALIVVAAVMLAAYGWRIRSEERLLADAFGTEYTSYQLRTARLVPFVY</sequence>
<feature type="transmembrane region" description="Helical" evidence="5">
    <location>
        <begin position="6"/>
        <end position="22"/>
    </location>
</feature>
<evidence type="ECO:0000256" key="4">
    <source>
        <dbReference type="ARBA" id="ARBA00023136"/>
    </source>
</evidence>
<gene>
    <name evidence="6" type="ORF">DLJ46_01865</name>
</gene>
<dbReference type="PANTHER" id="PTHR43847">
    <property type="entry name" value="BLL3993 PROTEIN"/>
    <property type="match status" value="1"/>
</dbReference>
<keyword evidence="4 5" id="KW-0472">Membrane</keyword>
<comment type="caution">
    <text evidence="6">The sequence shown here is derived from an EMBL/GenBank/DDBJ whole genome shotgun (WGS) entry which is preliminary data.</text>
</comment>
<dbReference type="InterPro" id="IPR052527">
    <property type="entry name" value="Metal_cation-efflux_comp"/>
</dbReference>
<dbReference type="OrthoDB" id="9789029at2"/>
<evidence type="ECO:0000256" key="5">
    <source>
        <dbReference type="SAM" id="Phobius"/>
    </source>
</evidence>
<dbReference type="EMBL" id="QGSV01000051">
    <property type="protein sequence ID" value="PWU53131.1"/>
    <property type="molecule type" value="Genomic_DNA"/>
</dbReference>
<dbReference type="Pfam" id="PF04191">
    <property type="entry name" value="PEMT"/>
    <property type="match status" value="1"/>
</dbReference>
<keyword evidence="7" id="KW-1185">Reference proteome</keyword>
<feature type="transmembrane region" description="Helical" evidence="5">
    <location>
        <begin position="71"/>
        <end position="89"/>
    </location>
</feature>
<dbReference type="GO" id="GO:0032259">
    <property type="term" value="P:methylation"/>
    <property type="evidence" value="ECO:0007669"/>
    <property type="project" value="UniProtKB-KW"/>
</dbReference>
<evidence type="ECO:0000256" key="1">
    <source>
        <dbReference type="ARBA" id="ARBA00004127"/>
    </source>
</evidence>
<dbReference type="Gene3D" id="1.20.120.1630">
    <property type="match status" value="1"/>
</dbReference>
<dbReference type="Proteomes" id="UP000245683">
    <property type="component" value="Unassembled WGS sequence"/>
</dbReference>
<evidence type="ECO:0000313" key="6">
    <source>
        <dbReference type="EMBL" id="PWU53131.1"/>
    </source>
</evidence>
<feature type="transmembrane region" description="Helical" evidence="5">
    <location>
        <begin position="131"/>
        <end position="155"/>
    </location>
</feature>
<dbReference type="PANTHER" id="PTHR43847:SF1">
    <property type="entry name" value="BLL3993 PROTEIN"/>
    <property type="match status" value="1"/>
</dbReference>
<dbReference type="RefSeq" id="WP_109942920.1">
    <property type="nucleotide sequence ID" value="NZ_QGSU01000967.1"/>
</dbReference>
<dbReference type="GO" id="GO:0012505">
    <property type="term" value="C:endomembrane system"/>
    <property type="evidence" value="ECO:0007669"/>
    <property type="project" value="UniProtKB-SubCell"/>
</dbReference>
<evidence type="ECO:0000256" key="2">
    <source>
        <dbReference type="ARBA" id="ARBA00022692"/>
    </source>
</evidence>
<proteinExistence type="predicted"/>
<keyword evidence="2 5" id="KW-0812">Transmembrane</keyword>